<feature type="region of interest" description="Disordered" evidence="9">
    <location>
        <begin position="110"/>
        <end position="192"/>
    </location>
</feature>
<evidence type="ECO:0000256" key="7">
    <source>
        <dbReference type="ARBA" id="ARBA00023270"/>
    </source>
</evidence>
<dbReference type="Pfam" id="PF00274">
    <property type="entry name" value="Glycolytic"/>
    <property type="match status" value="2"/>
</dbReference>
<dbReference type="PROSITE" id="PS00158">
    <property type="entry name" value="ALDOLASE_CLASS_I"/>
    <property type="match status" value="1"/>
</dbReference>
<dbReference type="GO" id="GO:0006096">
    <property type="term" value="P:glycolytic process"/>
    <property type="evidence" value="ECO:0007669"/>
    <property type="project" value="UniProtKB-KW"/>
</dbReference>
<dbReference type="SUPFAM" id="SSF51569">
    <property type="entry name" value="Aldolase"/>
    <property type="match status" value="2"/>
</dbReference>
<dbReference type="Proteomes" id="UP001153076">
    <property type="component" value="Unassembled WGS sequence"/>
</dbReference>
<gene>
    <name evidence="10" type="ORF">Cgig2_017130</name>
</gene>
<dbReference type="InterPro" id="IPR013785">
    <property type="entry name" value="Aldolase_TIM"/>
</dbReference>
<protein>
    <recommendedName>
        <fullName evidence="4 8">Fructose-bisphosphate aldolase</fullName>
        <ecNumber evidence="4 8">4.1.2.13</ecNumber>
    </recommendedName>
</protein>
<dbReference type="InterPro" id="IPR000741">
    <property type="entry name" value="FBA_I"/>
</dbReference>
<evidence type="ECO:0000313" key="11">
    <source>
        <dbReference type="Proteomes" id="UP001153076"/>
    </source>
</evidence>
<feature type="compositionally biased region" description="Basic and acidic residues" evidence="9">
    <location>
        <begin position="170"/>
        <end position="179"/>
    </location>
</feature>
<evidence type="ECO:0000256" key="5">
    <source>
        <dbReference type="ARBA" id="ARBA00023152"/>
    </source>
</evidence>
<feature type="compositionally biased region" description="Acidic residues" evidence="9">
    <location>
        <begin position="135"/>
        <end position="147"/>
    </location>
</feature>
<dbReference type="EC" id="4.1.2.13" evidence="4 8"/>
<proteinExistence type="inferred from homology"/>
<sequence length="612" mass="66942">MPKLRYFRVLAGMAAVDDEMNEDSVYSLLVDSLNSDFNEEALLPEEVAWADSCLNKDADSTETDWSSVQDVLLEILGSHPGGPDSAVAESVGQTANDEILHSRSNVESLGFRRGSDEDEDLIDGDIGEAESLGSSEEEEEEEDDDDLMVGNRKRRARGKGRLKSVFQPHYTEDSVKEESPDSGLHSSFTTDELEPSSEDLFKVWDLEIPDEEDEFTAELNKALCEIPPSTESTVDAPTSLENFVNVSVDDLITGLGDLSLAQDSICLLCITQSVQETMASASLLKTSPVLEKSNFLKGQSLRLPSVAKVRCHPSGPSSFTVRAASSYADELVKTAGLVPLPGSNNESWCQGLDGLASRSAAYYQQGARFAKWRTVVSIPNGPSALAVKEAAWGLARYAAITQDNGLVPIVEPEILLDGDHGIERTFEVAQKVWAEVFFYLAENNVMFEGILLKPSMVTPGAESKEKASPQQVADYTLRLLYNRVPPAVPGIMASHPILSFLHFFEVDSFIFVPKIVVAIMFLSGGQSEVEATENLNAMNQKPHPWHVSFSYARALQNTCLKTWAGRPENVKAAQETLLVRARANSLAQLGKYTGEGESEEAKKGMFVKGYTY</sequence>
<evidence type="ECO:0000256" key="4">
    <source>
        <dbReference type="ARBA" id="ARBA00013068"/>
    </source>
</evidence>
<evidence type="ECO:0000256" key="1">
    <source>
        <dbReference type="ARBA" id="ARBA00000441"/>
    </source>
</evidence>
<dbReference type="Gene3D" id="3.20.20.70">
    <property type="entry name" value="Aldolase class I"/>
    <property type="match status" value="1"/>
</dbReference>
<comment type="similarity">
    <text evidence="3 8">Belongs to the class I fructose-bisphosphate aldolase family.</text>
</comment>
<keyword evidence="7" id="KW-0704">Schiff base</keyword>
<reference evidence="10" key="1">
    <citation type="submission" date="2022-04" db="EMBL/GenBank/DDBJ databases">
        <title>Carnegiea gigantea Genome sequencing and assembly v2.</title>
        <authorList>
            <person name="Copetti D."/>
            <person name="Sanderson M.J."/>
            <person name="Burquez A."/>
            <person name="Wojciechowski M.F."/>
        </authorList>
    </citation>
    <scope>NUCLEOTIDE SEQUENCE</scope>
    <source>
        <strain evidence="10">SGP5-SGP5p</strain>
        <tissue evidence="10">Aerial part</tissue>
    </source>
</reference>
<keyword evidence="5 8" id="KW-0324">Glycolysis</keyword>
<comment type="pathway">
    <text evidence="2">Carbohydrate degradation; glycolysis; D-glyceraldehyde 3-phosphate and glycerone phosphate from D-glucose: step 4/4.</text>
</comment>
<dbReference type="InterPro" id="IPR029768">
    <property type="entry name" value="Aldolase_I_AS"/>
</dbReference>
<evidence type="ECO:0000256" key="8">
    <source>
        <dbReference type="RuleBase" id="RU003994"/>
    </source>
</evidence>
<feature type="compositionally biased region" description="Basic residues" evidence="9">
    <location>
        <begin position="151"/>
        <end position="162"/>
    </location>
</feature>
<accession>A0A9Q1GJX8</accession>
<dbReference type="AlphaFoldDB" id="A0A9Q1GJX8"/>
<dbReference type="EMBL" id="JAKOGI010003118">
    <property type="protein sequence ID" value="KAJ8420824.1"/>
    <property type="molecule type" value="Genomic_DNA"/>
</dbReference>
<comment type="caution">
    <text evidence="10">The sequence shown here is derived from an EMBL/GenBank/DDBJ whole genome shotgun (WGS) entry which is preliminary data.</text>
</comment>
<evidence type="ECO:0000256" key="3">
    <source>
        <dbReference type="ARBA" id="ARBA00010387"/>
    </source>
</evidence>
<dbReference type="GO" id="GO:0004332">
    <property type="term" value="F:fructose-bisphosphate aldolase activity"/>
    <property type="evidence" value="ECO:0007669"/>
    <property type="project" value="UniProtKB-EC"/>
</dbReference>
<evidence type="ECO:0000313" key="10">
    <source>
        <dbReference type="EMBL" id="KAJ8420824.1"/>
    </source>
</evidence>
<evidence type="ECO:0000256" key="2">
    <source>
        <dbReference type="ARBA" id="ARBA00004714"/>
    </source>
</evidence>
<organism evidence="10 11">
    <name type="scientific">Carnegiea gigantea</name>
    <dbReference type="NCBI Taxonomy" id="171969"/>
    <lineage>
        <taxon>Eukaryota</taxon>
        <taxon>Viridiplantae</taxon>
        <taxon>Streptophyta</taxon>
        <taxon>Embryophyta</taxon>
        <taxon>Tracheophyta</taxon>
        <taxon>Spermatophyta</taxon>
        <taxon>Magnoliopsida</taxon>
        <taxon>eudicotyledons</taxon>
        <taxon>Gunneridae</taxon>
        <taxon>Pentapetalae</taxon>
        <taxon>Caryophyllales</taxon>
        <taxon>Cactineae</taxon>
        <taxon>Cactaceae</taxon>
        <taxon>Cactoideae</taxon>
        <taxon>Echinocereeae</taxon>
        <taxon>Carnegiea</taxon>
    </lineage>
</organism>
<keyword evidence="6 8" id="KW-0456">Lyase</keyword>
<comment type="catalytic activity">
    <reaction evidence="1 8">
        <text>beta-D-fructose 1,6-bisphosphate = D-glyceraldehyde 3-phosphate + dihydroxyacetone phosphate</text>
        <dbReference type="Rhea" id="RHEA:14729"/>
        <dbReference type="ChEBI" id="CHEBI:32966"/>
        <dbReference type="ChEBI" id="CHEBI:57642"/>
        <dbReference type="ChEBI" id="CHEBI:59776"/>
        <dbReference type="EC" id="4.1.2.13"/>
    </reaction>
</comment>
<dbReference type="PANTHER" id="PTHR11627">
    <property type="entry name" value="FRUCTOSE-BISPHOSPHATE ALDOLASE"/>
    <property type="match status" value="1"/>
</dbReference>
<evidence type="ECO:0000256" key="9">
    <source>
        <dbReference type="SAM" id="MobiDB-lite"/>
    </source>
</evidence>
<evidence type="ECO:0000256" key="6">
    <source>
        <dbReference type="ARBA" id="ARBA00023239"/>
    </source>
</evidence>
<dbReference type="OrthoDB" id="36455at2759"/>
<feature type="compositionally biased region" description="Acidic residues" evidence="9">
    <location>
        <begin position="116"/>
        <end position="128"/>
    </location>
</feature>
<keyword evidence="11" id="KW-1185">Reference proteome</keyword>
<name>A0A9Q1GJX8_9CARY</name>